<dbReference type="PANTHER" id="PTHR24134">
    <property type="entry name" value="ANKYRIN REPEAT-CONTAINING PROTEIN DDB_G0279043"/>
    <property type="match status" value="1"/>
</dbReference>
<dbReference type="Gene3D" id="1.25.40.20">
    <property type="entry name" value="Ankyrin repeat-containing domain"/>
    <property type="match status" value="1"/>
</dbReference>
<dbReference type="PROSITE" id="PS50088">
    <property type="entry name" value="ANK_REPEAT"/>
    <property type="match status" value="1"/>
</dbReference>
<feature type="chain" id="PRO_5040405993" evidence="4">
    <location>
        <begin position="19"/>
        <end position="440"/>
    </location>
</feature>
<protein>
    <submittedName>
        <fullName evidence="5">Ankyrin Repeat</fullName>
    </submittedName>
</protein>
<dbReference type="Proteomes" id="UP001153069">
    <property type="component" value="Unassembled WGS sequence"/>
</dbReference>
<dbReference type="InterPro" id="IPR036770">
    <property type="entry name" value="Ankyrin_rpt-contain_sf"/>
</dbReference>
<keyword evidence="1" id="KW-0677">Repeat</keyword>
<dbReference type="InterPro" id="IPR002110">
    <property type="entry name" value="Ankyrin_rpt"/>
</dbReference>
<dbReference type="EMBL" id="CAICTM010000005">
    <property type="protein sequence ID" value="CAB9496503.1"/>
    <property type="molecule type" value="Genomic_DNA"/>
</dbReference>
<keyword evidence="4" id="KW-0732">Signal</keyword>
<evidence type="ECO:0000256" key="2">
    <source>
        <dbReference type="ARBA" id="ARBA00023043"/>
    </source>
</evidence>
<name>A0A9N8D4Z3_9STRA</name>
<dbReference type="Pfam" id="PF12796">
    <property type="entry name" value="Ank_2"/>
    <property type="match status" value="1"/>
</dbReference>
<keyword evidence="2 3" id="KW-0040">ANK repeat</keyword>
<keyword evidence="6" id="KW-1185">Reference proteome</keyword>
<dbReference type="PROSITE" id="PS50297">
    <property type="entry name" value="ANK_REP_REGION"/>
    <property type="match status" value="1"/>
</dbReference>
<dbReference type="OrthoDB" id="194358at2759"/>
<feature type="repeat" description="ANK" evidence="3">
    <location>
        <begin position="374"/>
        <end position="406"/>
    </location>
</feature>
<dbReference type="PANTHER" id="PTHR24134:SF9">
    <property type="entry name" value="ANKYRIN REPEAT AND SOCS BOX PROTEIN 8"/>
    <property type="match status" value="1"/>
</dbReference>
<dbReference type="SMART" id="SM00248">
    <property type="entry name" value="ANK"/>
    <property type="match status" value="2"/>
</dbReference>
<feature type="signal peptide" evidence="4">
    <location>
        <begin position="1"/>
        <end position="18"/>
    </location>
</feature>
<dbReference type="AlphaFoldDB" id="A0A9N8D4Z3"/>
<sequence>MPLLLATLFSSFLAVTLADNGVYMADYGVDVSYPMHYQEVSKNYHWLPHNLDSSLEVPPEHRDRPVQRFGDRQTAYDKLIQGCDDHYGPKNGFRCYENEKDRIAMNLRQPQSMVNYTKLGFTKIKAPEAVFKVIQEFWNKNRHRALEESWPKGNTYVNHWEGRSLMANVESTDMVGGGQVIKQQIWNAARDTIQEWTGQRVAECSLYGVRIYEEGAVLATHVDRLPLVSSAIINVDQDVDEPWPLEVIGHDGKAYNVTMEPGDLVLYESHSVLHGRPFPLKGRYFANIFVHFEPIGKLGEASIPEGGLPPYVIPGSPQEPVWRNENPDGWKLMQTEEITAGATEAHRIATKEDYGLLNKILDADPSLANAKDVNGWTPLHEAVIKSSEAIVELLIESGADVNAVTNGGDTALSLATAYKGQDHSLVSFLRSLGGKMGSEL</sequence>
<evidence type="ECO:0000256" key="4">
    <source>
        <dbReference type="SAM" id="SignalP"/>
    </source>
</evidence>
<evidence type="ECO:0000313" key="6">
    <source>
        <dbReference type="Proteomes" id="UP001153069"/>
    </source>
</evidence>
<comment type="caution">
    <text evidence="5">The sequence shown here is derived from an EMBL/GenBank/DDBJ whole genome shotgun (WGS) entry which is preliminary data.</text>
</comment>
<reference evidence="5" key="1">
    <citation type="submission" date="2020-06" db="EMBL/GenBank/DDBJ databases">
        <authorList>
            <consortium name="Plant Systems Biology data submission"/>
        </authorList>
    </citation>
    <scope>NUCLEOTIDE SEQUENCE</scope>
    <source>
        <strain evidence="5">D6</strain>
    </source>
</reference>
<organism evidence="5 6">
    <name type="scientific">Seminavis robusta</name>
    <dbReference type="NCBI Taxonomy" id="568900"/>
    <lineage>
        <taxon>Eukaryota</taxon>
        <taxon>Sar</taxon>
        <taxon>Stramenopiles</taxon>
        <taxon>Ochrophyta</taxon>
        <taxon>Bacillariophyta</taxon>
        <taxon>Bacillariophyceae</taxon>
        <taxon>Bacillariophycidae</taxon>
        <taxon>Naviculales</taxon>
        <taxon>Naviculaceae</taxon>
        <taxon>Seminavis</taxon>
    </lineage>
</organism>
<proteinExistence type="predicted"/>
<evidence type="ECO:0000256" key="1">
    <source>
        <dbReference type="ARBA" id="ARBA00022737"/>
    </source>
</evidence>
<evidence type="ECO:0000256" key="3">
    <source>
        <dbReference type="PROSITE-ProRule" id="PRU00023"/>
    </source>
</evidence>
<dbReference type="SUPFAM" id="SSF48403">
    <property type="entry name" value="Ankyrin repeat"/>
    <property type="match status" value="1"/>
</dbReference>
<gene>
    <name evidence="5" type="ORF">SEMRO_5_G004760.1</name>
</gene>
<evidence type="ECO:0000313" key="5">
    <source>
        <dbReference type="EMBL" id="CAB9496503.1"/>
    </source>
</evidence>
<accession>A0A9N8D4Z3</accession>